<evidence type="ECO:0000313" key="3">
    <source>
        <dbReference type="Proteomes" id="UP001632038"/>
    </source>
</evidence>
<comment type="caution">
    <text evidence="2">The sequence shown here is derived from an EMBL/GenBank/DDBJ whole genome shotgun (WGS) entry which is preliminary data.</text>
</comment>
<keyword evidence="3" id="KW-1185">Reference proteome</keyword>
<name>A0ABD3BE26_9LAMI</name>
<accession>A0ABD3BE26</accession>
<feature type="compositionally biased region" description="Basic residues" evidence="1">
    <location>
        <begin position="9"/>
        <end position="20"/>
    </location>
</feature>
<sequence>MMSESFRRLQARKMSKRRARSGSSPTEITDSKKKSTVITKSDQEFTFCKEGFTSHIDKIFSPLADSTIFDLFEAHCGVKFMVAKILENPTDILAIAELRMKAFLKFVDEKVPISSEDEESLLREVWLHPCFCRSLAAAIDYDDSMISTIMGYQKQVSFAERIDLMVADSLFRPSVMGLKEPTSPSTFLRLFLSILIGFWGDEGLLLELDENMGKDIFGRRLDIRAKIKARALERAGKKNEIEKFTYVIEDISQAKDMEPLRKQMVARYGTREDRDIDAILGKIELYDLLTMTDGPLCYEGMKVEIDIRVINGNHSAVFANIIPN</sequence>
<dbReference type="Proteomes" id="UP001632038">
    <property type="component" value="Unassembled WGS sequence"/>
</dbReference>
<evidence type="ECO:0000256" key="1">
    <source>
        <dbReference type="SAM" id="MobiDB-lite"/>
    </source>
</evidence>
<reference evidence="3" key="1">
    <citation type="journal article" date="2024" name="IScience">
        <title>Strigolactones Initiate the Formation of Haustorium-like Structures in Castilleja.</title>
        <authorList>
            <person name="Buerger M."/>
            <person name="Peterson D."/>
            <person name="Chory J."/>
        </authorList>
    </citation>
    <scope>NUCLEOTIDE SEQUENCE [LARGE SCALE GENOMIC DNA]</scope>
</reference>
<dbReference type="AlphaFoldDB" id="A0ABD3BE26"/>
<gene>
    <name evidence="2" type="ORF">CASFOL_041243</name>
</gene>
<organism evidence="2 3">
    <name type="scientific">Castilleja foliolosa</name>
    <dbReference type="NCBI Taxonomy" id="1961234"/>
    <lineage>
        <taxon>Eukaryota</taxon>
        <taxon>Viridiplantae</taxon>
        <taxon>Streptophyta</taxon>
        <taxon>Embryophyta</taxon>
        <taxon>Tracheophyta</taxon>
        <taxon>Spermatophyta</taxon>
        <taxon>Magnoliopsida</taxon>
        <taxon>eudicotyledons</taxon>
        <taxon>Gunneridae</taxon>
        <taxon>Pentapetalae</taxon>
        <taxon>asterids</taxon>
        <taxon>lamiids</taxon>
        <taxon>Lamiales</taxon>
        <taxon>Orobanchaceae</taxon>
        <taxon>Pedicularideae</taxon>
        <taxon>Castillejinae</taxon>
        <taxon>Castilleja</taxon>
    </lineage>
</organism>
<feature type="region of interest" description="Disordered" evidence="1">
    <location>
        <begin position="1"/>
        <end position="35"/>
    </location>
</feature>
<evidence type="ECO:0000313" key="2">
    <source>
        <dbReference type="EMBL" id="KAL3615582.1"/>
    </source>
</evidence>
<dbReference type="EMBL" id="JAVIJP010000100">
    <property type="protein sequence ID" value="KAL3615582.1"/>
    <property type="molecule type" value="Genomic_DNA"/>
</dbReference>
<proteinExistence type="predicted"/>
<protein>
    <submittedName>
        <fullName evidence="2">Uncharacterized protein</fullName>
    </submittedName>
</protein>